<dbReference type="PRINTS" id="PR00813">
    <property type="entry name" value="BCTERIALGSPG"/>
</dbReference>
<proteinExistence type="predicted"/>
<evidence type="ECO:0000313" key="4">
    <source>
        <dbReference type="EMBL" id="TWX65384.1"/>
    </source>
</evidence>
<name>A0A5C6Q8M4_9GAMM</name>
<evidence type="ECO:0000256" key="1">
    <source>
        <dbReference type="ARBA" id="ARBA00022481"/>
    </source>
</evidence>
<sequence>MINCKKTQRFKGFTLLELMIAVAVVGILASIAYPSYIDNISRANRSEGQRELLRLASLQEQYFIDHRAYTTDMTKLGTPADPYITDSGFYSIDAVVVGVTYTLEATAKSTQATNDSSCLTLSVTDTGKKAATSTNCWE</sequence>
<dbReference type="PROSITE" id="PS00409">
    <property type="entry name" value="PROKAR_NTER_METHYL"/>
    <property type="match status" value="1"/>
</dbReference>
<dbReference type="AlphaFoldDB" id="A0A5C6Q8M4"/>
<evidence type="ECO:0000313" key="3">
    <source>
        <dbReference type="EMBL" id="TWX56410.1"/>
    </source>
</evidence>
<dbReference type="SUPFAM" id="SSF54523">
    <property type="entry name" value="Pili subunits"/>
    <property type="match status" value="1"/>
</dbReference>
<dbReference type="Proteomes" id="UP000321917">
    <property type="component" value="Unassembled WGS sequence"/>
</dbReference>
<dbReference type="Pfam" id="PF16732">
    <property type="entry name" value="ComP_DUS"/>
    <property type="match status" value="1"/>
</dbReference>
<dbReference type="NCBIfam" id="TIGR02532">
    <property type="entry name" value="IV_pilin_GFxxxE"/>
    <property type="match status" value="1"/>
</dbReference>
<evidence type="ECO:0000313" key="6">
    <source>
        <dbReference type="Proteomes" id="UP000321917"/>
    </source>
</evidence>
<accession>A0A5C6Q8M4</accession>
<dbReference type="InterPro" id="IPR000983">
    <property type="entry name" value="Bac_GSPG_pilin"/>
</dbReference>
<dbReference type="GO" id="GO:0015627">
    <property type="term" value="C:type II protein secretion system complex"/>
    <property type="evidence" value="ECO:0007669"/>
    <property type="project" value="InterPro"/>
</dbReference>
<dbReference type="Gene3D" id="3.30.700.10">
    <property type="entry name" value="Glycoprotein, Type 4 Pilin"/>
    <property type="match status" value="1"/>
</dbReference>
<protein>
    <submittedName>
        <fullName evidence="4">Prepilin-type N-terminal cleavage/methylation domain-containing protein</fullName>
    </submittedName>
</protein>
<dbReference type="InterPro" id="IPR012902">
    <property type="entry name" value="N_methyl_site"/>
</dbReference>
<dbReference type="InterPro" id="IPR031982">
    <property type="entry name" value="PilE-like"/>
</dbReference>
<feature type="transmembrane region" description="Helical" evidence="2">
    <location>
        <begin position="12"/>
        <end position="36"/>
    </location>
</feature>
<dbReference type="EMBL" id="VOLR01000023">
    <property type="protein sequence ID" value="TWX56410.1"/>
    <property type="molecule type" value="Genomic_DNA"/>
</dbReference>
<dbReference type="Proteomes" id="UP000321525">
    <property type="component" value="Unassembled WGS sequence"/>
</dbReference>
<organism evidence="4 6">
    <name type="scientific">Colwellia hornerae</name>
    <dbReference type="NCBI Taxonomy" id="89402"/>
    <lineage>
        <taxon>Bacteria</taxon>
        <taxon>Pseudomonadati</taxon>
        <taxon>Pseudomonadota</taxon>
        <taxon>Gammaproteobacteria</taxon>
        <taxon>Alteromonadales</taxon>
        <taxon>Colwelliaceae</taxon>
        <taxon>Colwellia</taxon>
    </lineage>
</organism>
<dbReference type="GO" id="GO:0015628">
    <property type="term" value="P:protein secretion by the type II secretion system"/>
    <property type="evidence" value="ECO:0007669"/>
    <property type="project" value="InterPro"/>
</dbReference>
<dbReference type="InterPro" id="IPR045584">
    <property type="entry name" value="Pilin-like"/>
</dbReference>
<evidence type="ECO:0000256" key="2">
    <source>
        <dbReference type="SAM" id="Phobius"/>
    </source>
</evidence>
<keyword evidence="2" id="KW-0812">Transmembrane</keyword>
<gene>
    <name evidence="3" type="ORF">ESZ26_15160</name>
    <name evidence="4" type="ORF">ESZ27_12725</name>
</gene>
<evidence type="ECO:0000313" key="5">
    <source>
        <dbReference type="Proteomes" id="UP000321525"/>
    </source>
</evidence>
<keyword evidence="5" id="KW-1185">Reference proteome</keyword>
<dbReference type="GO" id="GO:0043683">
    <property type="term" value="P:type IV pilus assembly"/>
    <property type="evidence" value="ECO:0007669"/>
    <property type="project" value="InterPro"/>
</dbReference>
<reference evidence="4 6" key="1">
    <citation type="submission" date="2019-07" db="EMBL/GenBank/DDBJ databases">
        <title>Genomes of sea-ice associated Colwellia species.</title>
        <authorList>
            <person name="Bowman J.P."/>
        </authorList>
    </citation>
    <scope>NUCLEOTIDE SEQUENCE [LARGE SCALE GENOMIC DNA]</scope>
    <source>
        <strain evidence="3 5">ACAM 607</strain>
        <strain evidence="4 6">IC036</strain>
    </source>
</reference>
<dbReference type="EMBL" id="VOLQ01000024">
    <property type="protein sequence ID" value="TWX65384.1"/>
    <property type="molecule type" value="Genomic_DNA"/>
</dbReference>
<dbReference type="OrthoDB" id="5296638at2"/>
<dbReference type="RefSeq" id="WP_146800304.1">
    <property type="nucleotide sequence ID" value="NZ_VOLP01000022.1"/>
</dbReference>
<keyword evidence="2" id="KW-1133">Transmembrane helix</keyword>
<keyword evidence="2" id="KW-0472">Membrane</keyword>
<dbReference type="Pfam" id="PF07963">
    <property type="entry name" value="N_methyl"/>
    <property type="match status" value="1"/>
</dbReference>
<keyword evidence="1" id="KW-0488">Methylation</keyword>
<comment type="caution">
    <text evidence="4">The sequence shown here is derived from an EMBL/GenBank/DDBJ whole genome shotgun (WGS) entry which is preliminary data.</text>
</comment>